<evidence type="ECO:0000256" key="4">
    <source>
        <dbReference type="ARBA" id="ARBA00022691"/>
    </source>
</evidence>
<dbReference type="InterPro" id="IPR007848">
    <property type="entry name" value="Small_mtfrase_dom"/>
</dbReference>
<dbReference type="EC" id="2.1.1.297" evidence="1"/>
<proteinExistence type="inferred from homology"/>
<keyword evidence="3" id="KW-0808">Transferase</keyword>
<evidence type="ECO:0000256" key="5">
    <source>
        <dbReference type="ARBA" id="ARBA00048391"/>
    </source>
</evidence>
<dbReference type="SUPFAM" id="SSF53335">
    <property type="entry name" value="S-adenosyl-L-methionine-dependent methyltransferases"/>
    <property type="match status" value="1"/>
</dbReference>
<dbReference type="InterPro" id="IPR004556">
    <property type="entry name" value="HemK-like"/>
</dbReference>
<evidence type="ECO:0000259" key="6">
    <source>
        <dbReference type="Pfam" id="PF05175"/>
    </source>
</evidence>
<dbReference type="EMBL" id="CAEZWB010000003">
    <property type="protein sequence ID" value="CAB4639208.1"/>
    <property type="molecule type" value="Genomic_DNA"/>
</dbReference>
<dbReference type="NCBIfam" id="TIGR03534">
    <property type="entry name" value="RF_mod_PrmC"/>
    <property type="match status" value="1"/>
</dbReference>
<dbReference type="Gene3D" id="3.40.50.150">
    <property type="entry name" value="Vaccinia Virus protein VP39"/>
    <property type="match status" value="1"/>
</dbReference>
<name>A0A6J6U3S1_9ZZZZ</name>
<dbReference type="PANTHER" id="PTHR18895:SF74">
    <property type="entry name" value="MTRF1L RELEASE FACTOR GLUTAMINE METHYLTRANSFERASE"/>
    <property type="match status" value="1"/>
</dbReference>
<evidence type="ECO:0000313" key="10">
    <source>
        <dbReference type="EMBL" id="CAB4986901.1"/>
    </source>
</evidence>
<dbReference type="InterPro" id="IPR019874">
    <property type="entry name" value="RF_methyltr_PrmC"/>
</dbReference>
<dbReference type="GO" id="GO:0102559">
    <property type="term" value="F:peptide chain release factor N(5)-glutamine methyltransferase activity"/>
    <property type="evidence" value="ECO:0007669"/>
    <property type="project" value="UniProtKB-EC"/>
</dbReference>
<evidence type="ECO:0000259" key="7">
    <source>
        <dbReference type="Pfam" id="PF17827"/>
    </source>
</evidence>
<dbReference type="InterPro" id="IPR040758">
    <property type="entry name" value="PrmC_N"/>
</dbReference>
<dbReference type="PROSITE" id="PS00092">
    <property type="entry name" value="N6_MTASE"/>
    <property type="match status" value="1"/>
</dbReference>
<sequence length="290" mass="32050">MSELDVVTWREMLAQTIESVGNVQEARWLCEHAAGVDGPDFLAAQDEHVTVSMANSLHDMVRRRLLGEPLQYVMKRWAFRHLDVFVDQRVLIPRPETETVVDIALSLATKRLQESSPICVVDLGTGSGVIGLSMAHELPRESAQVWLTDASSDALDVARANIVGVGRKGECVRVAEGNWWNALPTRLRGHVDIAVCNPPYIAEHDNEVADDVRKWEPHSALFAPNNGMADIETVARDASEWLSVGGWLVLEIGYQQGDAVREVLGAAHLVDIEIRKDLAGRDRIALARKS</sequence>
<reference evidence="9" key="1">
    <citation type="submission" date="2020-05" db="EMBL/GenBank/DDBJ databases">
        <authorList>
            <person name="Chiriac C."/>
            <person name="Salcher M."/>
            <person name="Ghai R."/>
            <person name="Kavagutti S V."/>
        </authorList>
    </citation>
    <scope>NUCLEOTIDE SEQUENCE</scope>
</reference>
<dbReference type="Gene3D" id="1.10.8.10">
    <property type="entry name" value="DNA helicase RuvA subunit, C-terminal domain"/>
    <property type="match status" value="1"/>
</dbReference>
<dbReference type="InterPro" id="IPR029063">
    <property type="entry name" value="SAM-dependent_MTases_sf"/>
</dbReference>
<accession>A0A6J6U3S1</accession>
<dbReference type="AlphaFoldDB" id="A0A6J6U3S1"/>
<dbReference type="InterPro" id="IPR050320">
    <property type="entry name" value="N5-glutamine_MTase"/>
</dbReference>
<dbReference type="NCBIfam" id="TIGR00536">
    <property type="entry name" value="hemK_fam"/>
    <property type="match status" value="1"/>
</dbReference>
<dbReference type="PANTHER" id="PTHR18895">
    <property type="entry name" value="HEMK METHYLTRANSFERASE"/>
    <property type="match status" value="1"/>
</dbReference>
<organism evidence="9">
    <name type="scientific">freshwater metagenome</name>
    <dbReference type="NCBI Taxonomy" id="449393"/>
    <lineage>
        <taxon>unclassified sequences</taxon>
        <taxon>metagenomes</taxon>
        <taxon>ecological metagenomes</taxon>
    </lineage>
</organism>
<evidence type="ECO:0000313" key="9">
    <source>
        <dbReference type="EMBL" id="CAB4754136.1"/>
    </source>
</evidence>
<keyword evidence="2" id="KW-0489">Methyltransferase</keyword>
<dbReference type="CDD" id="cd02440">
    <property type="entry name" value="AdoMet_MTases"/>
    <property type="match status" value="1"/>
</dbReference>
<dbReference type="HAMAP" id="MF_02126">
    <property type="entry name" value="RF_methyltr_PrmC"/>
    <property type="match status" value="1"/>
</dbReference>
<evidence type="ECO:0000256" key="1">
    <source>
        <dbReference type="ARBA" id="ARBA00012771"/>
    </source>
</evidence>
<feature type="domain" description="Methyltransferase small" evidence="6">
    <location>
        <begin position="100"/>
        <end position="206"/>
    </location>
</feature>
<dbReference type="EMBL" id="CAEZZM010000006">
    <property type="protein sequence ID" value="CAB4754136.1"/>
    <property type="molecule type" value="Genomic_DNA"/>
</dbReference>
<dbReference type="GO" id="GO:0003676">
    <property type="term" value="F:nucleic acid binding"/>
    <property type="evidence" value="ECO:0007669"/>
    <property type="project" value="InterPro"/>
</dbReference>
<dbReference type="EMBL" id="CAFBOT010000057">
    <property type="protein sequence ID" value="CAB4986901.1"/>
    <property type="molecule type" value="Genomic_DNA"/>
</dbReference>
<dbReference type="Pfam" id="PF05175">
    <property type="entry name" value="MTS"/>
    <property type="match status" value="1"/>
</dbReference>
<comment type="catalytic activity">
    <reaction evidence="5">
        <text>L-glutaminyl-[peptide chain release factor] + S-adenosyl-L-methionine = N(5)-methyl-L-glutaminyl-[peptide chain release factor] + S-adenosyl-L-homocysteine + H(+)</text>
        <dbReference type="Rhea" id="RHEA:42896"/>
        <dbReference type="Rhea" id="RHEA-COMP:10271"/>
        <dbReference type="Rhea" id="RHEA-COMP:10272"/>
        <dbReference type="ChEBI" id="CHEBI:15378"/>
        <dbReference type="ChEBI" id="CHEBI:30011"/>
        <dbReference type="ChEBI" id="CHEBI:57856"/>
        <dbReference type="ChEBI" id="CHEBI:59789"/>
        <dbReference type="ChEBI" id="CHEBI:61891"/>
        <dbReference type="EC" id="2.1.1.297"/>
    </reaction>
</comment>
<evidence type="ECO:0000256" key="2">
    <source>
        <dbReference type="ARBA" id="ARBA00022603"/>
    </source>
</evidence>
<keyword evidence="4" id="KW-0949">S-adenosyl-L-methionine</keyword>
<dbReference type="InterPro" id="IPR002052">
    <property type="entry name" value="DNA_methylase_N6_adenine_CS"/>
</dbReference>
<gene>
    <name evidence="8" type="ORF">UFOPK2166_00053</name>
    <name evidence="9" type="ORF">UFOPK2872_00125</name>
    <name evidence="10" type="ORF">UFOPK4000_00464</name>
</gene>
<evidence type="ECO:0000256" key="3">
    <source>
        <dbReference type="ARBA" id="ARBA00022679"/>
    </source>
</evidence>
<feature type="domain" description="Release factor glutamine methyltransferase N-terminal" evidence="7">
    <location>
        <begin position="23"/>
        <end position="73"/>
    </location>
</feature>
<evidence type="ECO:0000313" key="8">
    <source>
        <dbReference type="EMBL" id="CAB4639208.1"/>
    </source>
</evidence>
<dbReference type="Pfam" id="PF17827">
    <property type="entry name" value="PrmC_N"/>
    <property type="match status" value="1"/>
</dbReference>
<protein>
    <recommendedName>
        <fullName evidence="1">peptide chain release factor N(5)-glutamine methyltransferase</fullName>
        <ecNumber evidence="1">2.1.1.297</ecNumber>
    </recommendedName>
</protein>
<dbReference type="GO" id="GO:0032259">
    <property type="term" value="P:methylation"/>
    <property type="evidence" value="ECO:0007669"/>
    <property type="project" value="UniProtKB-KW"/>
</dbReference>